<dbReference type="Gene3D" id="1.10.3210.10">
    <property type="entry name" value="Hypothetical protein af1432"/>
    <property type="match status" value="1"/>
</dbReference>
<dbReference type="InterPro" id="IPR003607">
    <property type="entry name" value="HD/PDEase_dom"/>
</dbReference>
<evidence type="ECO:0000313" key="2">
    <source>
        <dbReference type="EMBL" id="TRO83064.1"/>
    </source>
</evidence>
<gene>
    <name evidence="2" type="ORF">FL622_02995</name>
</gene>
<name>A0A550JIM1_9BACT</name>
<sequence length="291" mass="31857">MTTSNRHAEIARAIQAAPLLSPIANQLLQVTAKADHEMKEVIDLVKCDSLLTARLLRVVNSAAMGLVHPISSVDHAVSYLGERMVVGIAVAECTNEFLGKALDGYEGEAGQLWRHELFTAIASRAISRHARTPLPADLAFTAGLLHDIGKAILSEFLCGTSRELVAEIVRGDTADYLTGEQERVGLDHSEVGFELARHWKLPEALAQVIRHHHQPETVAAELRPLVYAVHLGDILAMMGGQGTGSDSMKYHLRQEYAEHFTISKDDLALLLLECSEEFRKVEASLASLKET</sequence>
<comment type="caution">
    <text evidence="2">The sequence shown here is derived from an EMBL/GenBank/DDBJ whole genome shotgun (WGS) entry which is preliminary data.</text>
</comment>
<dbReference type="InterPro" id="IPR006675">
    <property type="entry name" value="HDIG_dom"/>
</dbReference>
<dbReference type="NCBIfam" id="TIGR00277">
    <property type="entry name" value="HDIG"/>
    <property type="match status" value="1"/>
</dbReference>
<dbReference type="SMART" id="SM00471">
    <property type="entry name" value="HDc"/>
    <property type="match status" value="1"/>
</dbReference>
<reference evidence="2 3" key="1">
    <citation type="submission" date="2019-07" db="EMBL/GenBank/DDBJ databases">
        <title>Insights of Desulfuromonas acetexigens electromicrobiology.</title>
        <authorList>
            <person name="Katuri K."/>
            <person name="Sapireddy V."/>
            <person name="Shaw D.R."/>
            <person name="Saikaly P."/>
        </authorList>
    </citation>
    <scope>NUCLEOTIDE SEQUENCE [LARGE SCALE GENOMIC DNA]</scope>
    <source>
        <strain evidence="2 3">2873</strain>
    </source>
</reference>
<dbReference type="AlphaFoldDB" id="A0A550JIM1"/>
<protein>
    <submittedName>
        <fullName evidence="2">HDOD domain-containing protein</fullName>
    </submittedName>
</protein>
<dbReference type="PANTHER" id="PTHR33525:SF3">
    <property type="entry name" value="RIBONUCLEASE Y"/>
    <property type="match status" value="1"/>
</dbReference>
<dbReference type="PROSITE" id="PS51833">
    <property type="entry name" value="HDOD"/>
    <property type="match status" value="1"/>
</dbReference>
<dbReference type="OrthoDB" id="9803649at2"/>
<dbReference type="InterPro" id="IPR052340">
    <property type="entry name" value="RNase_Y/CdgJ"/>
</dbReference>
<dbReference type="EMBL" id="VJVV01000002">
    <property type="protein sequence ID" value="TRO83064.1"/>
    <property type="molecule type" value="Genomic_DNA"/>
</dbReference>
<dbReference type="InterPro" id="IPR013976">
    <property type="entry name" value="HDOD"/>
</dbReference>
<dbReference type="SUPFAM" id="SSF109604">
    <property type="entry name" value="HD-domain/PDEase-like"/>
    <property type="match status" value="1"/>
</dbReference>
<dbReference type="Pfam" id="PF08668">
    <property type="entry name" value="HDOD"/>
    <property type="match status" value="1"/>
</dbReference>
<accession>A0A550JIM1</accession>
<proteinExistence type="predicted"/>
<organism evidence="2 3">
    <name type="scientific">Trichloromonas acetexigens</name>
    <dbReference type="NCBI Taxonomy" id="38815"/>
    <lineage>
        <taxon>Bacteria</taxon>
        <taxon>Pseudomonadati</taxon>
        <taxon>Thermodesulfobacteriota</taxon>
        <taxon>Desulfuromonadia</taxon>
        <taxon>Desulfuromonadales</taxon>
        <taxon>Trichloromonadaceae</taxon>
        <taxon>Trichloromonas</taxon>
    </lineage>
</organism>
<keyword evidence="3" id="KW-1185">Reference proteome</keyword>
<dbReference type="PANTHER" id="PTHR33525">
    <property type="match status" value="1"/>
</dbReference>
<feature type="domain" description="HDOD" evidence="1">
    <location>
        <begin position="17"/>
        <end position="215"/>
    </location>
</feature>
<dbReference type="RefSeq" id="WP_092055426.1">
    <property type="nucleotide sequence ID" value="NZ_FOJJ01000012.1"/>
</dbReference>
<evidence type="ECO:0000313" key="3">
    <source>
        <dbReference type="Proteomes" id="UP000317155"/>
    </source>
</evidence>
<dbReference type="CDD" id="cd00077">
    <property type="entry name" value="HDc"/>
    <property type="match status" value="1"/>
</dbReference>
<evidence type="ECO:0000259" key="1">
    <source>
        <dbReference type="PROSITE" id="PS51833"/>
    </source>
</evidence>
<dbReference type="Proteomes" id="UP000317155">
    <property type="component" value="Unassembled WGS sequence"/>
</dbReference>